<comment type="caution">
    <text evidence="1">The sequence shown here is derived from an EMBL/GenBank/DDBJ whole genome shotgun (WGS) entry which is preliminary data.</text>
</comment>
<sequence length="128" mass="14484">MKMKKTNINDLAKAVMSELENYKNKTTENIKKTVIEISDETRKDIKANAPKKTGKYAKGWKKKIVKETGDSIAVTVYTPSGYRLSHLLEYGHAKRNGGRVKAMPHIKPAEEEAIKKLEKEIIKNLQDG</sequence>
<dbReference type="InterPro" id="IPR010064">
    <property type="entry name" value="HK97-gp10_tail"/>
</dbReference>
<evidence type="ECO:0000313" key="2">
    <source>
        <dbReference type="Proteomes" id="UP000051500"/>
    </source>
</evidence>
<reference evidence="1 2" key="1">
    <citation type="journal article" date="2015" name="Genome Announc.">
        <title>Expanding the biotechnology potential of lactobacilli through comparative genomics of 213 strains and associated genera.</title>
        <authorList>
            <person name="Sun Z."/>
            <person name="Harris H.M."/>
            <person name="McCann A."/>
            <person name="Guo C."/>
            <person name="Argimon S."/>
            <person name="Zhang W."/>
            <person name="Yang X."/>
            <person name="Jeffery I.B."/>
            <person name="Cooney J.C."/>
            <person name="Kagawa T.F."/>
            <person name="Liu W."/>
            <person name="Song Y."/>
            <person name="Salvetti E."/>
            <person name="Wrobel A."/>
            <person name="Rasinkangas P."/>
            <person name="Parkhill J."/>
            <person name="Rea M.C."/>
            <person name="O'Sullivan O."/>
            <person name="Ritari J."/>
            <person name="Douillard F.P."/>
            <person name="Paul Ross R."/>
            <person name="Yang R."/>
            <person name="Briner A.E."/>
            <person name="Felis G.E."/>
            <person name="de Vos W.M."/>
            <person name="Barrangou R."/>
            <person name="Klaenhammer T.R."/>
            <person name="Caufield P.W."/>
            <person name="Cui Y."/>
            <person name="Zhang H."/>
            <person name="O'Toole P.W."/>
        </authorList>
    </citation>
    <scope>NUCLEOTIDE SEQUENCE [LARGE SCALE GENOMIC DNA]</scope>
    <source>
        <strain evidence="1 2">DSM 22408</strain>
    </source>
</reference>
<organism evidence="1 2">
    <name type="scientific">Ligilactobacillus ceti DSM 22408</name>
    <dbReference type="NCBI Taxonomy" id="1122146"/>
    <lineage>
        <taxon>Bacteria</taxon>
        <taxon>Bacillati</taxon>
        <taxon>Bacillota</taxon>
        <taxon>Bacilli</taxon>
        <taxon>Lactobacillales</taxon>
        <taxon>Lactobacillaceae</taxon>
        <taxon>Ligilactobacillus</taxon>
    </lineage>
</organism>
<dbReference type="Proteomes" id="UP000051500">
    <property type="component" value="Unassembled WGS sequence"/>
</dbReference>
<dbReference type="AlphaFoldDB" id="A0A0R2KH70"/>
<dbReference type="Pfam" id="PF04883">
    <property type="entry name" value="HK97-gp10_like"/>
    <property type="match status" value="1"/>
</dbReference>
<accession>A0A0R2KH70</accession>
<name>A0A0R2KH70_9LACO</name>
<protein>
    <recommendedName>
        <fullName evidence="3">HK97 gp10 family phage protein</fullName>
    </recommendedName>
</protein>
<evidence type="ECO:0008006" key="3">
    <source>
        <dbReference type="Google" id="ProtNLM"/>
    </source>
</evidence>
<dbReference type="EMBL" id="JQBZ01000025">
    <property type="protein sequence ID" value="KRN88729.1"/>
    <property type="molecule type" value="Genomic_DNA"/>
</dbReference>
<keyword evidence="2" id="KW-1185">Reference proteome</keyword>
<dbReference type="PATRIC" id="fig|1122146.4.peg.723"/>
<proteinExistence type="predicted"/>
<gene>
    <name evidence="1" type="ORF">IV53_GL000697</name>
</gene>
<evidence type="ECO:0000313" key="1">
    <source>
        <dbReference type="EMBL" id="KRN88729.1"/>
    </source>
</evidence>
<dbReference type="STRING" id="1122146.IV53_GL000697"/>
<dbReference type="eggNOG" id="ENOG5032Y56">
    <property type="taxonomic scope" value="Bacteria"/>
</dbReference>